<feature type="binding site" evidence="5">
    <location>
        <position position="149"/>
    </location>
    <ligand>
        <name>S-adenosyl-L-methionine</name>
        <dbReference type="ChEBI" id="CHEBI:59789"/>
    </ligand>
</feature>
<name>Q2J426_RHOP2</name>
<dbReference type="SUPFAM" id="SSF53335">
    <property type="entry name" value="S-adenosyl-L-methionine-dependent methyltransferases"/>
    <property type="match status" value="1"/>
</dbReference>
<evidence type="ECO:0000256" key="5">
    <source>
        <dbReference type="HAMAP-Rule" id="MF_02126"/>
    </source>
</evidence>
<evidence type="ECO:0000256" key="3">
    <source>
        <dbReference type="ARBA" id="ARBA00022691"/>
    </source>
</evidence>
<dbReference type="NCBIfam" id="TIGR00536">
    <property type="entry name" value="hemK_fam"/>
    <property type="match status" value="1"/>
</dbReference>
<dbReference type="InterPro" id="IPR004556">
    <property type="entry name" value="HemK-like"/>
</dbReference>
<evidence type="ECO:0000259" key="7">
    <source>
        <dbReference type="Pfam" id="PF17827"/>
    </source>
</evidence>
<protein>
    <recommendedName>
        <fullName evidence="5">Release factor glutamine methyltransferase</fullName>
        <shortName evidence="5">RF MTase</shortName>
        <ecNumber evidence="5">2.1.1.297</ecNumber>
    </recommendedName>
    <alternativeName>
        <fullName evidence="5">N5-glutamine methyltransferase PrmC</fullName>
    </alternativeName>
    <alternativeName>
        <fullName evidence="5">Protein-(glutamine-N5) MTase PrmC</fullName>
    </alternativeName>
    <alternativeName>
        <fullName evidence="5">Protein-glutamine N-methyltransferase PrmC</fullName>
    </alternativeName>
</protein>
<dbReference type="Gene3D" id="3.40.50.150">
    <property type="entry name" value="Vaccinia Virus protein VP39"/>
    <property type="match status" value="1"/>
</dbReference>
<sequence>MDQQNSVAEARRALGRRLKDAGIESAELDARLLIGEATGLDLTGLIVQAERVLTLDEAERLDAFAVRRLAGEPVARILGVREFWGLALRLSDDTLVPRPDTETVVEAALDHLRAEARARPLILDLGTGSGAILLALLSECPDAFGVATDISLGALRAARANAAALGLADRAGFVACDYAAALGGSFDLIVSNPPYIPASAIAALDVEVREHDPRRALDGGEDGLDAYRRIIPEAARLLGRGGALVVEIGQGQGDDVAALMRASGLAVPEPPRRDLGGVFRAVTGRNLTG</sequence>
<dbReference type="OrthoDB" id="9800643at2"/>
<dbReference type="InterPro" id="IPR050320">
    <property type="entry name" value="N5-glutamine_MTase"/>
</dbReference>
<keyword evidence="2 5" id="KW-0808">Transferase</keyword>
<gene>
    <name evidence="5" type="primary">prmC</name>
    <name evidence="8" type="ordered locus">RPB_0072</name>
</gene>
<evidence type="ECO:0000256" key="4">
    <source>
        <dbReference type="ARBA" id="ARBA00048391"/>
    </source>
</evidence>
<dbReference type="Gene3D" id="1.10.8.10">
    <property type="entry name" value="DNA helicase RuvA subunit, C-terminal domain"/>
    <property type="match status" value="1"/>
</dbReference>
<keyword evidence="1 5" id="KW-0489">Methyltransferase</keyword>
<dbReference type="InterPro" id="IPR007848">
    <property type="entry name" value="Small_mtfrase_dom"/>
</dbReference>
<dbReference type="InterPro" id="IPR040758">
    <property type="entry name" value="PrmC_N"/>
</dbReference>
<evidence type="ECO:0000259" key="6">
    <source>
        <dbReference type="Pfam" id="PF05175"/>
    </source>
</evidence>
<dbReference type="GO" id="GO:0102559">
    <property type="term" value="F:peptide chain release factor N(5)-glutamine methyltransferase activity"/>
    <property type="evidence" value="ECO:0007669"/>
    <property type="project" value="UniProtKB-EC"/>
</dbReference>
<dbReference type="KEGG" id="rpb:RPB_0072"/>
<comment type="similarity">
    <text evidence="5">Belongs to the protein N5-glutamine methyltransferase family. PrmC subfamily.</text>
</comment>
<dbReference type="Pfam" id="PF05175">
    <property type="entry name" value="MTS"/>
    <property type="match status" value="1"/>
</dbReference>
<evidence type="ECO:0000313" key="8">
    <source>
        <dbReference type="EMBL" id="ABD04784.1"/>
    </source>
</evidence>
<evidence type="ECO:0000313" key="9">
    <source>
        <dbReference type="Proteomes" id="UP000008809"/>
    </source>
</evidence>
<dbReference type="Proteomes" id="UP000008809">
    <property type="component" value="Chromosome"/>
</dbReference>
<dbReference type="Pfam" id="PF17827">
    <property type="entry name" value="PrmC_N"/>
    <property type="match status" value="1"/>
</dbReference>
<dbReference type="InterPro" id="IPR002052">
    <property type="entry name" value="DNA_methylase_N6_adenine_CS"/>
</dbReference>
<feature type="domain" description="Release factor glutamine methyltransferase N-terminal" evidence="7">
    <location>
        <begin position="9"/>
        <end position="79"/>
    </location>
</feature>
<dbReference type="AlphaFoldDB" id="Q2J426"/>
<dbReference type="GO" id="GO:0003676">
    <property type="term" value="F:nucleic acid binding"/>
    <property type="evidence" value="ECO:0007669"/>
    <property type="project" value="InterPro"/>
</dbReference>
<dbReference type="NCBIfam" id="TIGR03534">
    <property type="entry name" value="RF_mod_PrmC"/>
    <property type="match status" value="1"/>
</dbReference>
<keyword evidence="3 5" id="KW-0949">S-adenosyl-L-methionine</keyword>
<comment type="caution">
    <text evidence="5">Lacks conserved residue(s) required for the propagation of feature annotation.</text>
</comment>
<evidence type="ECO:0000256" key="1">
    <source>
        <dbReference type="ARBA" id="ARBA00022603"/>
    </source>
</evidence>
<comment type="catalytic activity">
    <reaction evidence="4 5">
        <text>L-glutaminyl-[peptide chain release factor] + S-adenosyl-L-methionine = N(5)-methyl-L-glutaminyl-[peptide chain release factor] + S-adenosyl-L-homocysteine + H(+)</text>
        <dbReference type="Rhea" id="RHEA:42896"/>
        <dbReference type="Rhea" id="RHEA-COMP:10271"/>
        <dbReference type="Rhea" id="RHEA-COMP:10272"/>
        <dbReference type="ChEBI" id="CHEBI:15378"/>
        <dbReference type="ChEBI" id="CHEBI:30011"/>
        <dbReference type="ChEBI" id="CHEBI:57856"/>
        <dbReference type="ChEBI" id="CHEBI:59789"/>
        <dbReference type="ChEBI" id="CHEBI:61891"/>
        <dbReference type="EC" id="2.1.1.297"/>
    </reaction>
</comment>
<dbReference type="PANTHER" id="PTHR18895">
    <property type="entry name" value="HEMK METHYLTRANSFERASE"/>
    <property type="match status" value="1"/>
</dbReference>
<feature type="binding site" evidence="5">
    <location>
        <position position="192"/>
    </location>
    <ligand>
        <name>S-adenosyl-L-methionine</name>
        <dbReference type="ChEBI" id="CHEBI:59789"/>
    </ligand>
</feature>
<dbReference type="PROSITE" id="PS00092">
    <property type="entry name" value="N6_MTASE"/>
    <property type="match status" value="1"/>
</dbReference>
<dbReference type="STRING" id="316058.RPB_0072"/>
<dbReference type="HOGENOM" id="CLU_018398_3_1_5"/>
<dbReference type="HAMAP" id="MF_02126">
    <property type="entry name" value="RF_methyltr_PrmC"/>
    <property type="match status" value="1"/>
</dbReference>
<organism evidence="8 9">
    <name type="scientific">Rhodopseudomonas palustris (strain HaA2)</name>
    <dbReference type="NCBI Taxonomy" id="316058"/>
    <lineage>
        <taxon>Bacteria</taxon>
        <taxon>Pseudomonadati</taxon>
        <taxon>Pseudomonadota</taxon>
        <taxon>Alphaproteobacteria</taxon>
        <taxon>Hyphomicrobiales</taxon>
        <taxon>Nitrobacteraceae</taxon>
        <taxon>Rhodopseudomonas</taxon>
    </lineage>
</organism>
<dbReference type="eggNOG" id="COG2890">
    <property type="taxonomic scope" value="Bacteria"/>
</dbReference>
<dbReference type="GO" id="GO:0032259">
    <property type="term" value="P:methylation"/>
    <property type="evidence" value="ECO:0007669"/>
    <property type="project" value="UniProtKB-KW"/>
</dbReference>
<dbReference type="PANTHER" id="PTHR18895:SF74">
    <property type="entry name" value="MTRF1L RELEASE FACTOR GLUTAMINE METHYLTRANSFERASE"/>
    <property type="match status" value="1"/>
</dbReference>
<dbReference type="CDD" id="cd02440">
    <property type="entry name" value="AdoMet_MTases"/>
    <property type="match status" value="1"/>
</dbReference>
<dbReference type="InterPro" id="IPR029063">
    <property type="entry name" value="SAM-dependent_MTases_sf"/>
</dbReference>
<feature type="domain" description="Methyltransferase small" evidence="6">
    <location>
        <begin position="109"/>
        <end position="196"/>
    </location>
</feature>
<dbReference type="RefSeq" id="WP_011438974.1">
    <property type="nucleotide sequence ID" value="NC_007778.1"/>
</dbReference>
<accession>Q2J426</accession>
<evidence type="ECO:0000256" key="2">
    <source>
        <dbReference type="ARBA" id="ARBA00022679"/>
    </source>
</evidence>
<comment type="function">
    <text evidence="5">Methylates the class 1 translation termination release factors RF1/PrfA and RF2/PrfB on the glutamine residue of the universally conserved GGQ motif.</text>
</comment>
<reference evidence="8 9" key="1">
    <citation type="submission" date="2006-01" db="EMBL/GenBank/DDBJ databases">
        <title>Complete sequence of Rhodopseudomonas palustris HaA2.</title>
        <authorList>
            <consortium name="US DOE Joint Genome Institute"/>
            <person name="Copeland A."/>
            <person name="Lucas S."/>
            <person name="Lapidus A."/>
            <person name="Barry K."/>
            <person name="Detter J.C."/>
            <person name="Glavina T."/>
            <person name="Hammon N."/>
            <person name="Israni S."/>
            <person name="Pitluck S."/>
            <person name="Chain P."/>
            <person name="Malfatti S."/>
            <person name="Shin M."/>
            <person name="Vergez L."/>
            <person name="Schmutz J."/>
            <person name="Larimer F."/>
            <person name="Land M."/>
            <person name="Hauser L."/>
            <person name="Pelletier D.A."/>
            <person name="Kyrpides N."/>
            <person name="Anderson I."/>
            <person name="Oda Y."/>
            <person name="Harwood C.S."/>
            <person name="Richardson P."/>
        </authorList>
    </citation>
    <scope>NUCLEOTIDE SEQUENCE [LARGE SCALE GENOMIC DNA]</scope>
    <source>
        <strain evidence="8 9">HaA2</strain>
    </source>
</reference>
<dbReference type="EMBL" id="CP000250">
    <property type="protein sequence ID" value="ABD04784.1"/>
    <property type="molecule type" value="Genomic_DNA"/>
</dbReference>
<dbReference type="InterPro" id="IPR019874">
    <property type="entry name" value="RF_methyltr_PrmC"/>
</dbReference>
<feature type="binding site" evidence="5">
    <location>
        <begin position="126"/>
        <end position="130"/>
    </location>
    <ligand>
        <name>S-adenosyl-L-methionine</name>
        <dbReference type="ChEBI" id="CHEBI:59789"/>
    </ligand>
</feature>
<feature type="binding site" evidence="5">
    <location>
        <begin position="192"/>
        <end position="195"/>
    </location>
    <ligand>
        <name>substrate</name>
    </ligand>
</feature>
<keyword evidence="9" id="KW-1185">Reference proteome</keyword>
<dbReference type="EC" id="2.1.1.297" evidence="5"/>
<proteinExistence type="inferred from homology"/>